<dbReference type="EMBL" id="PEXT01000037">
    <property type="protein sequence ID" value="PIS43344.1"/>
    <property type="molecule type" value="Genomic_DNA"/>
</dbReference>
<name>A0A2H0YXX4_9BACT</name>
<feature type="domain" description="DUF8173" evidence="2">
    <location>
        <begin position="195"/>
        <end position="345"/>
    </location>
</feature>
<accession>A0A2H0YXX4</accession>
<evidence type="ECO:0000313" key="3">
    <source>
        <dbReference type="EMBL" id="PIS43344.1"/>
    </source>
</evidence>
<comment type="caution">
    <text evidence="3">The sequence shown here is derived from an EMBL/GenBank/DDBJ whole genome shotgun (WGS) entry which is preliminary data.</text>
</comment>
<evidence type="ECO:0000259" key="2">
    <source>
        <dbReference type="Pfam" id="PF26514"/>
    </source>
</evidence>
<feature type="transmembrane region" description="Helical" evidence="1">
    <location>
        <begin position="190"/>
        <end position="215"/>
    </location>
</feature>
<dbReference type="Pfam" id="PF26514">
    <property type="entry name" value="DUF8173"/>
    <property type="match status" value="1"/>
</dbReference>
<evidence type="ECO:0000313" key="4">
    <source>
        <dbReference type="Proteomes" id="UP000228687"/>
    </source>
</evidence>
<reference evidence="4" key="1">
    <citation type="submission" date="2017-09" db="EMBL/GenBank/DDBJ databases">
        <title>Depth-based differentiation of microbial function through sediment-hosted aquifers and enrichment of novel symbionts in the deep terrestrial subsurface.</title>
        <authorList>
            <person name="Probst A.J."/>
            <person name="Ladd B."/>
            <person name="Jarett J.K."/>
            <person name="Geller-Mcgrath D.E."/>
            <person name="Sieber C.M.K."/>
            <person name="Emerson J.B."/>
            <person name="Anantharaman K."/>
            <person name="Thomas B.C."/>
            <person name="Malmstrom R."/>
            <person name="Stieglmeier M."/>
            <person name="Klingl A."/>
            <person name="Woyke T."/>
            <person name="Ryan C.M."/>
            <person name="Banfield J.F."/>
        </authorList>
    </citation>
    <scope>NUCLEOTIDE SEQUENCE [LARGE SCALE GENOMIC DNA]</scope>
</reference>
<keyword evidence="1" id="KW-1133">Transmembrane helix</keyword>
<gene>
    <name evidence="3" type="ORF">COT23_01770</name>
</gene>
<dbReference type="Proteomes" id="UP000228687">
    <property type="component" value="Unassembled WGS sequence"/>
</dbReference>
<keyword evidence="1" id="KW-0812">Transmembrane</keyword>
<sequence>MARSLLAASSSPGNAYRAGISVVITAPVAGDLSVTGGSVVTAAPVHGDELVLAGSISSRARVTGDVRFFGGRINIEEQVGGDIIAFGFSVHDSGRADGSVFIGAIDTSLTNGAIGPVTLYGNTVSLAGDFASDVTVITSGHLTLAASTTILGTLSYEAPEPAAIPASATIIGGVKYTNASYLPDASTSRILALMSIGFFLFVRVLGALILAGLLAGLFPKLAEAIAERAYTKQPRAILLTMLLGFATLVATPILLILLSLTFVGIGLALLIFFLYALVAFLALLYAGIFLGSVFARRFARRDTMLWHDGVIGMLLLSLISLVPFIGLFAVLLLTTFSAGALLQLFFNFAFPREEQTPEML</sequence>
<dbReference type="InterPro" id="IPR058486">
    <property type="entry name" value="DUF8173"/>
</dbReference>
<dbReference type="AlphaFoldDB" id="A0A2H0YXX4"/>
<keyword evidence="1" id="KW-0472">Membrane</keyword>
<proteinExistence type="predicted"/>
<feature type="transmembrane region" description="Helical" evidence="1">
    <location>
        <begin position="264"/>
        <end position="293"/>
    </location>
</feature>
<feature type="transmembrane region" description="Helical" evidence="1">
    <location>
        <begin position="236"/>
        <end position="258"/>
    </location>
</feature>
<organism evidence="3 4">
    <name type="scientific">Candidatus Kaiserbacteria bacterium CG08_land_8_20_14_0_20_50_21</name>
    <dbReference type="NCBI Taxonomy" id="1974604"/>
    <lineage>
        <taxon>Bacteria</taxon>
        <taxon>Candidatus Kaiseribacteriota</taxon>
    </lineage>
</organism>
<protein>
    <recommendedName>
        <fullName evidence="2">DUF8173 domain-containing protein</fullName>
    </recommendedName>
</protein>
<evidence type="ECO:0000256" key="1">
    <source>
        <dbReference type="SAM" id="Phobius"/>
    </source>
</evidence>
<feature type="transmembrane region" description="Helical" evidence="1">
    <location>
        <begin position="305"/>
        <end position="325"/>
    </location>
</feature>